<feature type="transmembrane region" description="Helical" evidence="1">
    <location>
        <begin position="132"/>
        <end position="157"/>
    </location>
</feature>
<feature type="transmembrane region" description="Helical" evidence="1">
    <location>
        <begin position="263"/>
        <end position="283"/>
    </location>
</feature>
<dbReference type="SUPFAM" id="SSF53474">
    <property type="entry name" value="alpha/beta-Hydrolases"/>
    <property type="match status" value="1"/>
</dbReference>
<evidence type="ECO:0008006" key="4">
    <source>
        <dbReference type="Google" id="ProtNLM"/>
    </source>
</evidence>
<keyword evidence="1" id="KW-0472">Membrane</keyword>
<dbReference type="STRING" id="571298.SAMN04488026_103815"/>
<dbReference type="EMBL" id="FNEK01000038">
    <property type="protein sequence ID" value="SDK33909.1"/>
    <property type="molecule type" value="Genomic_DNA"/>
</dbReference>
<dbReference type="Gene3D" id="3.40.50.1820">
    <property type="entry name" value="alpha/beta hydrolase"/>
    <property type="match status" value="1"/>
</dbReference>
<evidence type="ECO:0000313" key="3">
    <source>
        <dbReference type="Proteomes" id="UP000199382"/>
    </source>
</evidence>
<sequence length="412" mass="45925">MDESQPVDAPEAGPVRRRKVIYVPGYDPFNARRYRELYRSESREQAALSGYSITISARDKPEHYGWHVAADMEGAQVESEVVLLAWSDIVKESMERGLWQTYLQMLRTMRVYACSGAFRGILQLNKGPVIGAFYPVVFLVLQLLFALAVAFGLGWGIAQIAPWWLGLAGLAVVAPILRWFARHDNLILARYLLHTFAFSCESGGAYPPALEARIATFERVVAEALEADVDEVLVVGHSLGAHVAISMLSDLIRAGKHRPHGPVLSLLTLGHVIPMVSLLPGAARLRADLNFLSACEALCWIDVTAPGDGCTFALTDPAAISGVAPENQRWPLILSAAFSQTLSPERWKALRWRFYRLHFQYLCAFDRPNDYDYFRITAGSQTLCQRLGHRKPSPGVKRRCVSKQTSMELRDV</sequence>
<evidence type="ECO:0000256" key="1">
    <source>
        <dbReference type="SAM" id="Phobius"/>
    </source>
</evidence>
<organism evidence="2 3">
    <name type="scientific">Aliiruegeria lutimaris</name>
    <dbReference type="NCBI Taxonomy" id="571298"/>
    <lineage>
        <taxon>Bacteria</taxon>
        <taxon>Pseudomonadati</taxon>
        <taxon>Pseudomonadota</taxon>
        <taxon>Alphaproteobacteria</taxon>
        <taxon>Rhodobacterales</taxon>
        <taxon>Roseobacteraceae</taxon>
        <taxon>Aliiruegeria</taxon>
    </lineage>
</organism>
<dbReference type="Proteomes" id="UP000199382">
    <property type="component" value="Unassembled WGS sequence"/>
</dbReference>
<feature type="transmembrane region" description="Helical" evidence="1">
    <location>
        <begin position="163"/>
        <end position="181"/>
    </location>
</feature>
<evidence type="ECO:0000313" key="2">
    <source>
        <dbReference type="EMBL" id="SDK33909.1"/>
    </source>
</evidence>
<gene>
    <name evidence="2" type="ORF">SAMN04488026_103815</name>
</gene>
<proteinExistence type="predicted"/>
<name>A0A1G9B2W5_9RHOB</name>
<keyword evidence="3" id="KW-1185">Reference proteome</keyword>
<reference evidence="2 3" key="1">
    <citation type="submission" date="2016-10" db="EMBL/GenBank/DDBJ databases">
        <authorList>
            <person name="de Groot N.N."/>
        </authorList>
    </citation>
    <scope>NUCLEOTIDE SEQUENCE [LARGE SCALE GENOMIC DNA]</scope>
    <source>
        <strain evidence="2 3">DSM 25294</strain>
    </source>
</reference>
<dbReference type="RefSeq" id="WP_093158908.1">
    <property type="nucleotide sequence ID" value="NZ_FNEK01000038.1"/>
</dbReference>
<dbReference type="AlphaFoldDB" id="A0A1G9B2W5"/>
<dbReference type="OrthoDB" id="7257484at2"/>
<protein>
    <recommendedName>
        <fullName evidence="4">Alpha/beta hydrolase family protein</fullName>
    </recommendedName>
</protein>
<accession>A0A1G9B2W5</accession>
<keyword evidence="1" id="KW-0812">Transmembrane</keyword>
<keyword evidence="1" id="KW-1133">Transmembrane helix</keyword>
<dbReference type="InterPro" id="IPR029058">
    <property type="entry name" value="AB_hydrolase_fold"/>
</dbReference>